<evidence type="ECO:0000313" key="2">
    <source>
        <dbReference type="Proteomes" id="UP000492821"/>
    </source>
</evidence>
<dbReference type="WBParaSite" id="Pan_g17174.t1">
    <property type="protein sequence ID" value="Pan_g17174.t1"/>
    <property type="gene ID" value="Pan_g17174"/>
</dbReference>
<evidence type="ECO:0000313" key="3">
    <source>
        <dbReference type="WBParaSite" id="Pan_g17174.t1"/>
    </source>
</evidence>
<dbReference type="SUPFAM" id="SSF81837">
    <property type="entry name" value="BEACH domain"/>
    <property type="match status" value="1"/>
</dbReference>
<reference evidence="2" key="1">
    <citation type="journal article" date="2013" name="Genetics">
        <title>The draft genome and transcriptome of Panagrellus redivivus are shaped by the harsh demands of a free-living lifestyle.</title>
        <authorList>
            <person name="Srinivasan J."/>
            <person name="Dillman A.R."/>
            <person name="Macchietto M.G."/>
            <person name="Heikkinen L."/>
            <person name="Lakso M."/>
            <person name="Fracchia K.M."/>
            <person name="Antoshechkin I."/>
            <person name="Mortazavi A."/>
            <person name="Wong G."/>
            <person name="Sternberg P.W."/>
        </authorList>
    </citation>
    <scope>NUCLEOTIDE SEQUENCE [LARGE SCALE GENOMIC DNA]</scope>
    <source>
        <strain evidence="2">MT8872</strain>
    </source>
</reference>
<dbReference type="PANTHER" id="PTHR13743">
    <property type="entry name" value="BEIGE/BEACH-RELATED"/>
    <property type="match status" value="1"/>
</dbReference>
<dbReference type="PANTHER" id="PTHR13743:SF86">
    <property type="entry name" value="LYSOSOMAL-TRAFFICKING REGULATOR"/>
    <property type="match status" value="1"/>
</dbReference>
<dbReference type="Proteomes" id="UP000492821">
    <property type="component" value="Unassembled WGS sequence"/>
</dbReference>
<organism evidence="2 3">
    <name type="scientific">Panagrellus redivivus</name>
    <name type="common">Microworm</name>
    <dbReference type="NCBI Taxonomy" id="6233"/>
    <lineage>
        <taxon>Eukaryota</taxon>
        <taxon>Metazoa</taxon>
        <taxon>Ecdysozoa</taxon>
        <taxon>Nematoda</taxon>
        <taxon>Chromadorea</taxon>
        <taxon>Rhabditida</taxon>
        <taxon>Tylenchina</taxon>
        <taxon>Panagrolaimomorpha</taxon>
        <taxon>Panagrolaimoidea</taxon>
        <taxon>Panagrolaimidae</taxon>
        <taxon>Panagrellus</taxon>
    </lineage>
</organism>
<dbReference type="InterPro" id="IPR036372">
    <property type="entry name" value="BEACH_dom_sf"/>
</dbReference>
<keyword evidence="2" id="KW-1185">Reference proteome</keyword>
<accession>A0A7E4V6H3</accession>
<dbReference type="InterPro" id="IPR000409">
    <property type="entry name" value="BEACH_dom"/>
</dbReference>
<proteinExistence type="predicted"/>
<dbReference type="Gene3D" id="1.10.1540.10">
    <property type="entry name" value="BEACH domain"/>
    <property type="match status" value="1"/>
</dbReference>
<sequence length="351" mass="38982">MRSSSNWRHGSMTNFDYIMTVNKLAGRSFNDLMQFPVFPFIITNYSAPGLDSNIVASYRDVSRPMAIQKKSMVKFYIRNYEELHEESHQEDVEPFTTASFGAYHYGSHYSNTGVIAYYLVRGLPYTNVALDCRQGHQCQQSHDEFAGGAGNSSSFLPSVAFAGASLSDPLSLIDDCGSVLNLNLSSGVGSIGKLVPVNKCRDDELDEATGIKCIALGMQNGIVRILESWTLSLVTDISIGCTSLTRLPSYGPLNHSCCHPNHECFGGPWLGSRRFAQQAKDQYDVAVVYTSALASFSPSHCNIIAFLVPFFTDSDHRRLCFVDYSNGTSTVITSSILQRCFHYFVTFYQWI</sequence>
<protein>
    <submittedName>
        <fullName evidence="3">BEACH domain-containing protein</fullName>
    </submittedName>
</protein>
<feature type="domain" description="BEACH" evidence="1">
    <location>
        <begin position="1"/>
        <end position="303"/>
    </location>
</feature>
<dbReference type="AlphaFoldDB" id="A0A7E4V6H3"/>
<reference evidence="3" key="2">
    <citation type="submission" date="2020-10" db="UniProtKB">
        <authorList>
            <consortium name="WormBaseParasite"/>
        </authorList>
    </citation>
    <scope>IDENTIFICATION</scope>
</reference>
<dbReference type="SMART" id="SM01026">
    <property type="entry name" value="Beach"/>
    <property type="match status" value="1"/>
</dbReference>
<dbReference type="PROSITE" id="PS50197">
    <property type="entry name" value="BEACH"/>
    <property type="match status" value="1"/>
</dbReference>
<evidence type="ECO:0000259" key="1">
    <source>
        <dbReference type="PROSITE" id="PS50197"/>
    </source>
</evidence>
<name>A0A7E4V6H3_PANRE</name>
<dbReference type="InterPro" id="IPR050865">
    <property type="entry name" value="BEACH_Domain"/>
</dbReference>
<dbReference type="Pfam" id="PF02138">
    <property type="entry name" value="Beach"/>
    <property type="match status" value="1"/>
</dbReference>